<keyword evidence="1" id="KW-0175">Coiled coil</keyword>
<dbReference type="InterPro" id="IPR006520">
    <property type="entry name" value="Dit_BPSPP_N"/>
</dbReference>
<evidence type="ECO:0000313" key="4">
    <source>
        <dbReference type="EMBL" id="BAR84351.1"/>
    </source>
</evidence>
<dbReference type="AlphaFoldDB" id="A0A9W3ZWA5"/>
<evidence type="ECO:0000256" key="1">
    <source>
        <dbReference type="SAM" id="Coils"/>
    </source>
</evidence>
<dbReference type="RefSeq" id="WP_060852133.1">
    <property type="nucleotide sequence ID" value="NZ_AP014864.1"/>
</dbReference>
<sequence length="559" mass="63784">MSSFTFNNQRKEYIQLERGWSPPTWEPLKRKFLNTPGYPGARLLGMEKDPRRLSVPVGIIVPDGTDLETLKEEIATWLITEQATELTFDTKLDRTYIAVIDEDFNVDNFMSLGKGTLKFICPMPYKLGPRRKIDFKLQGSRLITNISNNESKYSDPTFIVKVETPSTFIDISRKKEEEIQHFRMGYPVSVEERTVEKEQLVMHDEMKTMVGWNQNGPNTNEGENTGTLKSDSERFVIDNFGAGSTWHGGVARKSLKEPLQDFTVEVNEETGEYLTFEKINGGKLYVADADALQRWTEDGSHKYDIYSPQTEDQNMSAERLKQLTEAELKKRINSTVQYEVTPIALEKIFGLSHEKVNKGDIVHFKDTKFTPPLFLEARLIAADECDTNAANDKYYFVDFKEVEDTRSLLDHMYAQVMGSLAGKANKGLLDKLEELVKETNEQVDVVKKESEAAKKLAEKVQENLKNYQTKIIESAKPPTIGLENGKTLWLDISNGKPGILKLWKNGNWESVVPDMDKVKEDTLEQVNKDIETTKTELNKKVQEAQNQATGQFNEVNERC</sequence>
<dbReference type="Gene3D" id="2.40.30.200">
    <property type="match status" value="1"/>
</dbReference>
<dbReference type="NCBIfam" id="TIGR01665">
    <property type="entry name" value="put_anti_recept"/>
    <property type="match status" value="1"/>
</dbReference>
<dbReference type="InterPro" id="IPR010572">
    <property type="entry name" value="Tail_dom"/>
</dbReference>
<feature type="domain" description="Siphovirus-type tail component RIFT-related" evidence="2">
    <location>
        <begin position="13"/>
        <end position="121"/>
    </location>
</feature>
<accession>A0A9W3ZWA5</accession>
<dbReference type="Proteomes" id="UP000055316">
    <property type="component" value="Chromosome"/>
</dbReference>
<evidence type="ECO:0000259" key="2">
    <source>
        <dbReference type="Pfam" id="PF05709"/>
    </source>
</evidence>
<reference evidence="4 5" key="1">
    <citation type="submission" date="2015-05" db="EMBL/GenBank/DDBJ databases">
        <title>Whole genome sequence of Bacillus thuringiensis serovar tolworthi Pasteur Institute Standard strain.</title>
        <authorList>
            <person name="Kanda K."/>
            <person name="Nakashima K."/>
            <person name="Nagano Y."/>
        </authorList>
    </citation>
    <scope>NUCLEOTIDE SEQUENCE [LARGE SCALE GENOMIC DNA]</scope>
    <source>
        <strain evidence="4 5">Pasteur Institute Standard strain</strain>
    </source>
</reference>
<proteinExistence type="predicted"/>
<evidence type="ECO:0000259" key="3">
    <source>
        <dbReference type="Pfam" id="PF06605"/>
    </source>
</evidence>
<name>A0A9W3ZWA5_BACTO</name>
<dbReference type="InterPro" id="IPR007119">
    <property type="entry name" value="Phage_tail_spike_N"/>
</dbReference>
<dbReference type="Pfam" id="PF06605">
    <property type="entry name" value="Prophage_tail"/>
    <property type="match status" value="1"/>
</dbReference>
<feature type="coiled-coil region" evidence="1">
    <location>
        <begin position="429"/>
        <end position="470"/>
    </location>
</feature>
<dbReference type="NCBIfam" id="TIGR01633">
    <property type="entry name" value="phi3626_gp14_N"/>
    <property type="match status" value="1"/>
</dbReference>
<organism evidence="4 5">
    <name type="scientific">Bacillus thuringiensis subsp. tolworthi</name>
    <dbReference type="NCBI Taxonomy" id="1442"/>
    <lineage>
        <taxon>Bacteria</taxon>
        <taxon>Bacillati</taxon>
        <taxon>Bacillota</taxon>
        <taxon>Bacilli</taxon>
        <taxon>Bacillales</taxon>
        <taxon>Bacillaceae</taxon>
        <taxon>Bacillus</taxon>
        <taxon>Bacillus cereus group</taxon>
    </lineage>
</organism>
<evidence type="ECO:0000313" key="5">
    <source>
        <dbReference type="Proteomes" id="UP000055316"/>
    </source>
</evidence>
<gene>
    <name evidence="4" type="ORF">KNN_03507</name>
</gene>
<feature type="domain" description="Tail spike" evidence="3">
    <location>
        <begin position="274"/>
        <end position="383"/>
    </location>
</feature>
<feature type="coiled-coil region" evidence="1">
    <location>
        <begin position="523"/>
        <end position="554"/>
    </location>
</feature>
<dbReference type="EMBL" id="AP014864">
    <property type="protein sequence ID" value="BAR84351.1"/>
    <property type="molecule type" value="Genomic_DNA"/>
</dbReference>
<protein>
    <submittedName>
        <fullName evidence="4">Phage minor structural protein</fullName>
    </submittedName>
</protein>
<dbReference type="Pfam" id="PF05709">
    <property type="entry name" value="Sipho_tail"/>
    <property type="match status" value="1"/>
</dbReference>
<dbReference type="InterPro" id="IPR008841">
    <property type="entry name" value="Siphovirus-type_tail_N"/>
</dbReference>